<protein>
    <recommendedName>
        <fullName evidence="4">PXA domain-containing protein</fullName>
    </recommendedName>
</protein>
<evidence type="ECO:0000313" key="3">
    <source>
        <dbReference type="Proteomes" id="UP000325780"/>
    </source>
</evidence>
<dbReference type="AlphaFoldDB" id="A0A5N6TCU7"/>
<accession>A0A5N6TCU7</accession>
<gene>
    <name evidence="2" type="ORF">BDV25DRAFT_124942</name>
</gene>
<keyword evidence="3" id="KW-1185">Reference proteome</keyword>
<evidence type="ECO:0000313" key="2">
    <source>
        <dbReference type="EMBL" id="KAE8144100.1"/>
    </source>
</evidence>
<dbReference type="Proteomes" id="UP000325780">
    <property type="component" value="Unassembled WGS sequence"/>
</dbReference>
<feature type="compositionally biased region" description="Polar residues" evidence="1">
    <location>
        <begin position="80"/>
        <end position="99"/>
    </location>
</feature>
<feature type="region of interest" description="Disordered" evidence="1">
    <location>
        <begin position="149"/>
        <end position="190"/>
    </location>
</feature>
<dbReference type="OrthoDB" id="5582218at2759"/>
<proteinExistence type="predicted"/>
<name>A0A5N6TCU7_ASPAV</name>
<evidence type="ECO:0000256" key="1">
    <source>
        <dbReference type="SAM" id="MobiDB-lite"/>
    </source>
</evidence>
<feature type="compositionally biased region" description="Basic and acidic residues" evidence="1">
    <location>
        <begin position="159"/>
        <end position="174"/>
    </location>
</feature>
<reference evidence="2 3" key="1">
    <citation type="submission" date="2019-04" db="EMBL/GenBank/DDBJ databases">
        <title>Friends and foes A comparative genomics study of 23 Aspergillus species from section Flavi.</title>
        <authorList>
            <consortium name="DOE Joint Genome Institute"/>
            <person name="Kjaerbolling I."/>
            <person name="Vesth T."/>
            <person name="Frisvad J.C."/>
            <person name="Nybo J.L."/>
            <person name="Theobald S."/>
            <person name="Kildgaard S."/>
            <person name="Isbrandt T."/>
            <person name="Kuo A."/>
            <person name="Sato A."/>
            <person name="Lyhne E.K."/>
            <person name="Kogle M.E."/>
            <person name="Wiebenga A."/>
            <person name="Kun R.S."/>
            <person name="Lubbers R.J."/>
            <person name="Makela M.R."/>
            <person name="Barry K."/>
            <person name="Chovatia M."/>
            <person name="Clum A."/>
            <person name="Daum C."/>
            <person name="Haridas S."/>
            <person name="He G."/>
            <person name="LaButti K."/>
            <person name="Lipzen A."/>
            <person name="Mondo S."/>
            <person name="Riley R."/>
            <person name="Salamov A."/>
            <person name="Simmons B.A."/>
            <person name="Magnuson J.K."/>
            <person name="Henrissat B."/>
            <person name="Mortensen U.H."/>
            <person name="Larsen T.O."/>
            <person name="Devries R.P."/>
            <person name="Grigoriev I.V."/>
            <person name="Machida M."/>
            <person name="Baker S.E."/>
            <person name="Andersen M.R."/>
        </authorList>
    </citation>
    <scope>NUCLEOTIDE SEQUENCE [LARGE SCALE GENOMIC DNA]</scope>
    <source>
        <strain evidence="2 3">IBT 18842</strain>
    </source>
</reference>
<feature type="region of interest" description="Disordered" evidence="1">
    <location>
        <begin position="52"/>
        <end position="120"/>
    </location>
</feature>
<dbReference type="EMBL" id="ML742985">
    <property type="protein sequence ID" value="KAE8144100.1"/>
    <property type="molecule type" value="Genomic_DNA"/>
</dbReference>
<evidence type="ECO:0008006" key="4">
    <source>
        <dbReference type="Google" id="ProtNLM"/>
    </source>
</evidence>
<organism evidence="2 3">
    <name type="scientific">Aspergillus avenaceus</name>
    <dbReference type="NCBI Taxonomy" id="36643"/>
    <lineage>
        <taxon>Eukaryota</taxon>
        <taxon>Fungi</taxon>
        <taxon>Dikarya</taxon>
        <taxon>Ascomycota</taxon>
        <taxon>Pezizomycotina</taxon>
        <taxon>Eurotiomycetes</taxon>
        <taxon>Eurotiomycetidae</taxon>
        <taxon>Eurotiales</taxon>
        <taxon>Aspergillaceae</taxon>
        <taxon>Aspergillus</taxon>
        <taxon>Aspergillus subgen. Circumdati</taxon>
    </lineage>
</organism>
<sequence length="252" mass="27036">MSRLKRLANPGRKIFFAVFSTRFLHETIQDHLLNPTLLPNLLLASRAALSPSNTRSGQAAGANRDSAPVPHLPAQPPASPSETSPISDTAGASNASNSVPAPTNPATAPPLSPEQRPSAAEVASIKRRCAVSVLSLVPRPLARRFLGVPTKINTPLPPERQEDLTAPSEQKHQPPETSGPPSPDLLSGDDPEESLLLAAIEHDILDLFADEYCNKHLIYAIIETVLAKILPELSERSVTELMEDRGVSLDND</sequence>
<feature type="compositionally biased region" description="Pro residues" evidence="1">
    <location>
        <begin position="70"/>
        <end position="79"/>
    </location>
</feature>